<accession>A0ABQ7BY83</accession>
<reference evidence="2 3" key="1">
    <citation type="journal article" date="2020" name="BMC Genomics">
        <title>Intraspecific diversification of the crop wild relative Brassica cretica Lam. using demographic model selection.</title>
        <authorList>
            <person name="Kioukis A."/>
            <person name="Michalopoulou V.A."/>
            <person name="Briers L."/>
            <person name="Pirintsos S."/>
            <person name="Studholme D.J."/>
            <person name="Pavlidis P."/>
            <person name="Sarris P.F."/>
        </authorList>
    </citation>
    <scope>NUCLEOTIDE SEQUENCE [LARGE SCALE GENOMIC DNA]</scope>
    <source>
        <strain evidence="3">cv. PFS-1207/04</strain>
    </source>
</reference>
<feature type="region of interest" description="Disordered" evidence="1">
    <location>
        <begin position="22"/>
        <end position="105"/>
    </location>
</feature>
<comment type="caution">
    <text evidence="2">The sequence shown here is derived from an EMBL/GenBank/DDBJ whole genome shotgun (WGS) entry which is preliminary data.</text>
</comment>
<sequence>MVGPHTLKHPLRLLPATRDSAFRTRVDRHGNPFGDRVQTQDARGLPLTNKITPTVPTHATHAPYPNRDSQRDHRDNTRQWREKQFQPLREAHKSTKTPPPGQVETSIINTSRPPLERNLALHDFPTPTLGVPTREEVLNELREASYQYTNVEDPQERAAKQQRVLQTEMDGYVEEAATGIIAIATHLMQRGILPPPPTQPLLNAGQISPQQMEMTAVNHTPSSHSRTRGHHGKSKKLSSTSWGLCYQSNHEDPLHP</sequence>
<protein>
    <submittedName>
        <fullName evidence="2">Uncharacterized protein</fullName>
    </submittedName>
</protein>
<dbReference type="EMBL" id="QGKV02000832">
    <property type="protein sequence ID" value="KAF3544336.1"/>
    <property type="molecule type" value="Genomic_DNA"/>
</dbReference>
<feature type="compositionally biased region" description="Low complexity" evidence="1">
    <location>
        <begin position="52"/>
        <end position="65"/>
    </location>
</feature>
<evidence type="ECO:0000256" key="1">
    <source>
        <dbReference type="SAM" id="MobiDB-lite"/>
    </source>
</evidence>
<evidence type="ECO:0000313" key="2">
    <source>
        <dbReference type="EMBL" id="KAF3544336.1"/>
    </source>
</evidence>
<name>A0ABQ7BY83_BRACR</name>
<proteinExistence type="predicted"/>
<gene>
    <name evidence="2" type="ORF">DY000_02004150</name>
</gene>
<evidence type="ECO:0000313" key="3">
    <source>
        <dbReference type="Proteomes" id="UP000266723"/>
    </source>
</evidence>
<feature type="compositionally biased region" description="Basic and acidic residues" evidence="1">
    <location>
        <begin position="68"/>
        <end position="93"/>
    </location>
</feature>
<dbReference type="Proteomes" id="UP000266723">
    <property type="component" value="Unassembled WGS sequence"/>
</dbReference>
<keyword evidence="3" id="KW-1185">Reference proteome</keyword>
<feature type="region of interest" description="Disordered" evidence="1">
    <location>
        <begin position="217"/>
        <end position="239"/>
    </location>
</feature>
<feature type="compositionally biased region" description="Basic residues" evidence="1">
    <location>
        <begin position="225"/>
        <end position="236"/>
    </location>
</feature>
<organism evidence="2 3">
    <name type="scientific">Brassica cretica</name>
    <name type="common">Mustard</name>
    <dbReference type="NCBI Taxonomy" id="69181"/>
    <lineage>
        <taxon>Eukaryota</taxon>
        <taxon>Viridiplantae</taxon>
        <taxon>Streptophyta</taxon>
        <taxon>Embryophyta</taxon>
        <taxon>Tracheophyta</taxon>
        <taxon>Spermatophyta</taxon>
        <taxon>Magnoliopsida</taxon>
        <taxon>eudicotyledons</taxon>
        <taxon>Gunneridae</taxon>
        <taxon>Pentapetalae</taxon>
        <taxon>rosids</taxon>
        <taxon>malvids</taxon>
        <taxon>Brassicales</taxon>
        <taxon>Brassicaceae</taxon>
        <taxon>Brassiceae</taxon>
        <taxon>Brassica</taxon>
    </lineage>
</organism>